<feature type="compositionally biased region" description="Pro residues" evidence="5">
    <location>
        <begin position="36"/>
        <end position="66"/>
    </location>
</feature>
<gene>
    <name evidence="7" type="ORF">OG563_17000</name>
</gene>
<name>A0ABZ1Z717_9NOCA</name>
<dbReference type="Proteomes" id="UP001432062">
    <property type="component" value="Chromosome"/>
</dbReference>
<reference evidence="7" key="1">
    <citation type="submission" date="2022-10" db="EMBL/GenBank/DDBJ databases">
        <title>The complete genomes of actinobacterial strains from the NBC collection.</title>
        <authorList>
            <person name="Joergensen T.S."/>
            <person name="Alvarez Arevalo M."/>
            <person name="Sterndorff E.B."/>
            <person name="Faurdal D."/>
            <person name="Vuksanovic O."/>
            <person name="Mourched A.-S."/>
            <person name="Charusanti P."/>
            <person name="Shaw S."/>
            <person name="Blin K."/>
            <person name="Weber T."/>
        </authorList>
    </citation>
    <scope>NUCLEOTIDE SEQUENCE</scope>
    <source>
        <strain evidence="7">NBC_01482</strain>
    </source>
</reference>
<organism evidence="7 8">
    <name type="scientific">Nocardia vinacea</name>
    <dbReference type="NCBI Taxonomy" id="96468"/>
    <lineage>
        <taxon>Bacteria</taxon>
        <taxon>Bacillati</taxon>
        <taxon>Actinomycetota</taxon>
        <taxon>Actinomycetes</taxon>
        <taxon>Mycobacteriales</taxon>
        <taxon>Nocardiaceae</taxon>
        <taxon>Nocardia</taxon>
    </lineage>
</organism>
<keyword evidence="4 6" id="KW-0472">Membrane</keyword>
<feature type="compositionally biased region" description="Low complexity" evidence="5">
    <location>
        <begin position="1"/>
        <end position="12"/>
    </location>
</feature>
<evidence type="ECO:0000256" key="2">
    <source>
        <dbReference type="ARBA" id="ARBA00022692"/>
    </source>
</evidence>
<evidence type="ECO:0000256" key="5">
    <source>
        <dbReference type="SAM" id="MobiDB-lite"/>
    </source>
</evidence>
<dbReference type="Pfam" id="PF04228">
    <property type="entry name" value="Zn_peptidase"/>
    <property type="match status" value="1"/>
</dbReference>
<feature type="transmembrane region" description="Helical" evidence="6">
    <location>
        <begin position="100"/>
        <end position="125"/>
    </location>
</feature>
<dbReference type="PANTHER" id="PTHR30168:SF0">
    <property type="entry name" value="INNER MEMBRANE PROTEIN"/>
    <property type="match status" value="1"/>
</dbReference>
<proteinExistence type="predicted"/>
<keyword evidence="8" id="KW-1185">Reference proteome</keyword>
<evidence type="ECO:0000256" key="4">
    <source>
        <dbReference type="ARBA" id="ARBA00023136"/>
    </source>
</evidence>
<comment type="subcellular location">
    <subcellularLocation>
        <location evidence="1">Membrane</location>
        <topology evidence="1">Single-pass membrane protein</topology>
    </subcellularLocation>
</comment>
<evidence type="ECO:0000313" key="7">
    <source>
        <dbReference type="EMBL" id="WUV49744.1"/>
    </source>
</evidence>
<dbReference type="PANTHER" id="PTHR30168">
    <property type="entry name" value="PUTATIVE MEMBRANE PROTEIN YPFJ"/>
    <property type="match status" value="1"/>
</dbReference>
<dbReference type="InterPro" id="IPR007343">
    <property type="entry name" value="Uncharacterised_pept_Zn_put"/>
</dbReference>
<feature type="region of interest" description="Disordered" evidence="5">
    <location>
        <begin position="129"/>
        <end position="188"/>
    </location>
</feature>
<sequence length="419" mass="44585">MTQPPYGYGSPPGYQPPPGSAPTGSQQQPGYQPVPGYQPPPGYQPAPGYQPPPDYQAGYGPPPGYPPNYGAPTAPYGPPMPYQRRGYPPRPYPPRRRSSGAGLSVLFGLLTAIVLVAGLFVASAISADNEKKRNRPSAYTPPTPSYTYTPPTSSTSPTSRAAAATTSRAAAPTTTKPAGPQPVAKLGDNPLFSDADNGLINVECDYPSWASTAAAAQRFFEAAAACLDKKWRPALQSSNLPFSSPNVRAPARAEDESSPCTSSGGSYAAFYCSANHTIYMPLDHIQVEKYGNDVVIYLAVFAHEYGHHVQAISGMTQQMNTERSAAGTRSARGLELSRRLELQAQCFSGMYVGTSVYDGAFTDVQGARATQDTYGRGDKQGDARDHGTGQNAGDWFAQGYKTDRTPQCNTWLASSDDVA</sequence>
<dbReference type="RefSeq" id="WP_327094487.1">
    <property type="nucleotide sequence ID" value="NZ_CP109149.1"/>
</dbReference>
<feature type="compositionally biased region" description="Basic and acidic residues" evidence="5">
    <location>
        <begin position="375"/>
        <end position="387"/>
    </location>
</feature>
<keyword evidence="3 6" id="KW-1133">Transmembrane helix</keyword>
<feature type="region of interest" description="Disordered" evidence="5">
    <location>
        <begin position="238"/>
        <end position="263"/>
    </location>
</feature>
<keyword evidence="2 6" id="KW-0812">Transmembrane</keyword>
<feature type="compositionally biased region" description="Low complexity" evidence="5">
    <location>
        <begin position="26"/>
        <end position="35"/>
    </location>
</feature>
<protein>
    <submittedName>
        <fullName evidence="7">Neutral zinc metallopeptidase</fullName>
    </submittedName>
</protein>
<feature type="compositionally biased region" description="Low complexity" evidence="5">
    <location>
        <begin position="145"/>
        <end position="175"/>
    </location>
</feature>
<evidence type="ECO:0000256" key="6">
    <source>
        <dbReference type="SAM" id="Phobius"/>
    </source>
</evidence>
<evidence type="ECO:0000256" key="3">
    <source>
        <dbReference type="ARBA" id="ARBA00022989"/>
    </source>
</evidence>
<evidence type="ECO:0000256" key="1">
    <source>
        <dbReference type="ARBA" id="ARBA00004167"/>
    </source>
</evidence>
<feature type="region of interest" description="Disordered" evidence="5">
    <location>
        <begin position="369"/>
        <end position="400"/>
    </location>
</feature>
<dbReference type="EMBL" id="CP109441">
    <property type="protein sequence ID" value="WUV49744.1"/>
    <property type="molecule type" value="Genomic_DNA"/>
</dbReference>
<feature type="region of interest" description="Disordered" evidence="5">
    <location>
        <begin position="1"/>
        <end position="97"/>
    </location>
</feature>
<evidence type="ECO:0000313" key="8">
    <source>
        <dbReference type="Proteomes" id="UP001432062"/>
    </source>
</evidence>
<accession>A0ABZ1Z717</accession>